<feature type="compositionally biased region" description="Basic residues" evidence="1">
    <location>
        <begin position="8"/>
        <end position="22"/>
    </location>
</feature>
<dbReference type="EMBL" id="BAABIV010000021">
    <property type="protein sequence ID" value="GAA4998782.1"/>
    <property type="molecule type" value="Genomic_DNA"/>
</dbReference>
<comment type="caution">
    <text evidence="3">The sequence shown here is derived from an EMBL/GenBank/DDBJ whole genome shotgun (WGS) entry which is preliminary data.</text>
</comment>
<feature type="transmembrane region" description="Helical" evidence="2">
    <location>
        <begin position="73"/>
        <end position="95"/>
    </location>
</feature>
<keyword evidence="2" id="KW-0472">Membrane</keyword>
<keyword evidence="4" id="KW-1185">Reference proteome</keyword>
<keyword evidence="2" id="KW-1133">Transmembrane helix</keyword>
<keyword evidence="2" id="KW-0812">Transmembrane</keyword>
<dbReference type="Proteomes" id="UP001500610">
    <property type="component" value="Unassembled WGS sequence"/>
</dbReference>
<feature type="region of interest" description="Disordered" evidence="1">
    <location>
        <begin position="1"/>
        <end position="40"/>
    </location>
</feature>
<protein>
    <recommendedName>
        <fullName evidence="5">DUF2335 domain-containing protein</fullName>
    </recommendedName>
</protein>
<organism evidence="3 4">
    <name type="scientific">Streptomyces hyderabadensis</name>
    <dbReference type="NCBI Taxonomy" id="598549"/>
    <lineage>
        <taxon>Bacteria</taxon>
        <taxon>Bacillati</taxon>
        <taxon>Actinomycetota</taxon>
        <taxon>Actinomycetes</taxon>
        <taxon>Kitasatosporales</taxon>
        <taxon>Streptomycetaceae</taxon>
        <taxon>Streptomyces</taxon>
    </lineage>
</organism>
<accession>A0ABP9II98</accession>
<reference evidence="4" key="1">
    <citation type="journal article" date="2019" name="Int. J. Syst. Evol. Microbiol.">
        <title>The Global Catalogue of Microorganisms (GCM) 10K type strain sequencing project: providing services to taxonomists for standard genome sequencing and annotation.</title>
        <authorList>
            <consortium name="The Broad Institute Genomics Platform"/>
            <consortium name="The Broad Institute Genome Sequencing Center for Infectious Disease"/>
            <person name="Wu L."/>
            <person name="Ma J."/>
        </authorList>
    </citation>
    <scope>NUCLEOTIDE SEQUENCE [LARGE SCALE GENOMIC DNA]</scope>
    <source>
        <strain evidence="4">JCM 17657</strain>
    </source>
</reference>
<proteinExistence type="predicted"/>
<sequence>MSTPAPRPGRRLRGIPLFRRRPRGPEPEPEPNPRTPEGRDLIAFREYQSVRAHMQAQASQNLDSRLNLAKDSAVWNTATFGTLTLSSLTLAITLAVTGFTWWVLAPLAGAALFLWLLVVSVDNVRRGGDPRRR</sequence>
<evidence type="ECO:0000313" key="4">
    <source>
        <dbReference type="Proteomes" id="UP001500610"/>
    </source>
</evidence>
<evidence type="ECO:0000256" key="1">
    <source>
        <dbReference type="SAM" id="MobiDB-lite"/>
    </source>
</evidence>
<evidence type="ECO:0008006" key="5">
    <source>
        <dbReference type="Google" id="ProtNLM"/>
    </source>
</evidence>
<gene>
    <name evidence="3" type="ORF">GCM10023257_47750</name>
</gene>
<name>A0ABP9II98_9ACTN</name>
<feature type="transmembrane region" description="Helical" evidence="2">
    <location>
        <begin position="101"/>
        <end position="124"/>
    </location>
</feature>
<evidence type="ECO:0000313" key="3">
    <source>
        <dbReference type="EMBL" id="GAA4998782.1"/>
    </source>
</evidence>
<evidence type="ECO:0000256" key="2">
    <source>
        <dbReference type="SAM" id="Phobius"/>
    </source>
</evidence>